<accession>A0A8K0NZC0</accession>
<comment type="caution">
    <text evidence="1">The sequence shown here is derived from an EMBL/GenBank/DDBJ whole genome shotgun (WGS) entry which is preliminary data.</text>
</comment>
<dbReference type="OrthoDB" id="8193717at2759"/>
<gene>
    <name evidence="1" type="ORF">J437_LFUL008708</name>
</gene>
<evidence type="ECO:0000313" key="1">
    <source>
        <dbReference type="EMBL" id="KAG8227631.1"/>
    </source>
</evidence>
<protein>
    <submittedName>
        <fullName evidence="1">Uncharacterized protein</fullName>
    </submittedName>
</protein>
<reference evidence="1" key="2">
    <citation type="submission" date="2017-10" db="EMBL/GenBank/DDBJ databases">
        <title>Ladona fulva Genome sequencing and assembly.</title>
        <authorList>
            <person name="Murali S."/>
            <person name="Richards S."/>
            <person name="Bandaranaike D."/>
            <person name="Bellair M."/>
            <person name="Blankenburg K."/>
            <person name="Chao H."/>
            <person name="Dinh H."/>
            <person name="Doddapaneni H."/>
            <person name="Dugan-Rocha S."/>
            <person name="Elkadiri S."/>
            <person name="Gnanaolivu R."/>
            <person name="Hernandez B."/>
            <person name="Skinner E."/>
            <person name="Javaid M."/>
            <person name="Lee S."/>
            <person name="Li M."/>
            <person name="Ming W."/>
            <person name="Munidasa M."/>
            <person name="Muniz J."/>
            <person name="Nguyen L."/>
            <person name="Hughes D."/>
            <person name="Osuji N."/>
            <person name="Pu L.-L."/>
            <person name="Puazo M."/>
            <person name="Qu C."/>
            <person name="Quiroz J."/>
            <person name="Raj R."/>
            <person name="Weissenberger G."/>
            <person name="Xin Y."/>
            <person name="Zou X."/>
            <person name="Han Y."/>
            <person name="Worley K."/>
            <person name="Muzny D."/>
            <person name="Gibbs R."/>
        </authorList>
    </citation>
    <scope>NUCLEOTIDE SEQUENCE</scope>
    <source>
        <strain evidence="1">Sampled in the wild</strain>
    </source>
</reference>
<dbReference type="AlphaFoldDB" id="A0A8K0NZC0"/>
<dbReference type="Proteomes" id="UP000792457">
    <property type="component" value="Unassembled WGS sequence"/>
</dbReference>
<organism evidence="1 2">
    <name type="scientific">Ladona fulva</name>
    <name type="common">Scarce chaser dragonfly</name>
    <name type="synonym">Libellula fulva</name>
    <dbReference type="NCBI Taxonomy" id="123851"/>
    <lineage>
        <taxon>Eukaryota</taxon>
        <taxon>Metazoa</taxon>
        <taxon>Ecdysozoa</taxon>
        <taxon>Arthropoda</taxon>
        <taxon>Hexapoda</taxon>
        <taxon>Insecta</taxon>
        <taxon>Pterygota</taxon>
        <taxon>Palaeoptera</taxon>
        <taxon>Odonata</taxon>
        <taxon>Epiprocta</taxon>
        <taxon>Anisoptera</taxon>
        <taxon>Libelluloidea</taxon>
        <taxon>Libellulidae</taxon>
        <taxon>Ladona</taxon>
    </lineage>
</organism>
<dbReference type="SUPFAM" id="SSF48452">
    <property type="entry name" value="TPR-like"/>
    <property type="match status" value="1"/>
</dbReference>
<name>A0A8K0NZC0_LADFU</name>
<keyword evidence="2" id="KW-1185">Reference proteome</keyword>
<dbReference type="Gene3D" id="1.25.40.10">
    <property type="entry name" value="Tetratricopeptide repeat domain"/>
    <property type="match status" value="1"/>
</dbReference>
<evidence type="ECO:0000313" key="2">
    <source>
        <dbReference type="Proteomes" id="UP000792457"/>
    </source>
</evidence>
<proteinExistence type="predicted"/>
<sequence length="435" mass="49571">MEDTAKMDDNVESVMVKFDVDTIAENLNKIPTPLENDELRSEDPDGLDNIENASTECDNIEEIFTNEENQETLCSKKEMFPNSQREVRMVPNFGDVMETFPDFDNHGSTTSDQDKDILSNVKQDLILLSEPQSSEDMSLKSEESKESRICKFQPEFVSSSEEGKLDFSKMECPYTWEECKSKNTEMDWIGFLLCKLSKPSSNCWRLFNLELLLACMYGYEKNYSKALETLKSCKKNLEVNADDAFFSNMMDGLYHLIYAAKCHTHLLSGKMDEAFEISSALLPAKELGSASQGAIWASKAYILCMFGDDEKKKASECIEKAIQLDPDDGTRRGSWYYLAGKIYTKIRLIDPRNKLPGKEEMDMYQKAVDKNPFPNHVVVLACFSGEAARGFKARCAFNWKKADSYYRISMGMIRKACTESELSLKDAVSKLLLWF</sequence>
<dbReference type="EMBL" id="KZ308331">
    <property type="protein sequence ID" value="KAG8227631.1"/>
    <property type="molecule type" value="Genomic_DNA"/>
</dbReference>
<reference evidence="1" key="1">
    <citation type="submission" date="2013-04" db="EMBL/GenBank/DDBJ databases">
        <authorList>
            <person name="Qu J."/>
            <person name="Murali S.C."/>
            <person name="Bandaranaike D."/>
            <person name="Bellair M."/>
            <person name="Blankenburg K."/>
            <person name="Chao H."/>
            <person name="Dinh H."/>
            <person name="Doddapaneni H."/>
            <person name="Downs B."/>
            <person name="Dugan-Rocha S."/>
            <person name="Elkadiri S."/>
            <person name="Gnanaolivu R.D."/>
            <person name="Hernandez B."/>
            <person name="Javaid M."/>
            <person name="Jayaseelan J.C."/>
            <person name="Lee S."/>
            <person name="Li M."/>
            <person name="Ming W."/>
            <person name="Munidasa M."/>
            <person name="Muniz J."/>
            <person name="Nguyen L."/>
            <person name="Ongeri F."/>
            <person name="Osuji N."/>
            <person name="Pu L.-L."/>
            <person name="Puazo M."/>
            <person name="Qu C."/>
            <person name="Quiroz J."/>
            <person name="Raj R."/>
            <person name="Weissenberger G."/>
            <person name="Xin Y."/>
            <person name="Zou X."/>
            <person name="Han Y."/>
            <person name="Richards S."/>
            <person name="Worley K."/>
            <person name="Muzny D."/>
            <person name="Gibbs R."/>
        </authorList>
    </citation>
    <scope>NUCLEOTIDE SEQUENCE</scope>
    <source>
        <strain evidence="1">Sampled in the wild</strain>
    </source>
</reference>
<dbReference type="InterPro" id="IPR011990">
    <property type="entry name" value="TPR-like_helical_dom_sf"/>
</dbReference>